<proteinExistence type="predicted"/>
<keyword evidence="1" id="KW-0808">Transferase</keyword>
<name>A0A429G7T7_9CREN</name>
<dbReference type="Proteomes" id="UP000278149">
    <property type="component" value="Unassembled WGS sequence"/>
</dbReference>
<dbReference type="EMBL" id="RCOR01000016">
    <property type="protein sequence ID" value="RSN69834.1"/>
    <property type="molecule type" value="Genomic_DNA"/>
</dbReference>
<organism evidence="1 2">
    <name type="scientific">Candidatus Korarchaeum cryptofilum</name>
    <dbReference type="NCBI Taxonomy" id="498846"/>
    <lineage>
        <taxon>Archaea</taxon>
        <taxon>Thermoproteota</taxon>
        <taxon>Candidatus Korarchaeia</taxon>
        <taxon>Candidatus Korarchaeales</taxon>
        <taxon>Candidatus Korarchaeaceae</taxon>
        <taxon>Candidatus Korarchaeum</taxon>
    </lineage>
</organism>
<dbReference type="Pfam" id="PF13692">
    <property type="entry name" value="Glyco_trans_1_4"/>
    <property type="match status" value="1"/>
</dbReference>
<evidence type="ECO:0000313" key="2">
    <source>
        <dbReference type="Proteomes" id="UP000278149"/>
    </source>
</evidence>
<sequence>MSEKELLIVASDMWLDRPHGASIIKMLEIFSKLLHKDVRLFLFSWEEREERRGNLIIKGLKLPRNLKEGSSSFLLHQMSRSLDLFKSTDLVIFDYPLLPSFILSKIIKRDIRGISLILSRPLRNNPLHPRSIMYRFFLFISRAFVDLYTGITPYEVNDIAKFVGKNKTVLLPSPLAPEFLNPPGGCDTILGKYFSINDIRLLTSDKNLLLYHGVLDERRGLRNILDSFGRASSPEDYLVILGKGEGLPLVKRYAEKYPNIRYMGSVPLEVIPCVMKHVSAGIAWLPDEPRWRFQLPTKILELMASGKPFLASDLPGIRWAVGGCPLAFYTHDITPQALSSFIKALSDIKDDHGICLKRSKDFSAENVANMLYSYVKRLL</sequence>
<gene>
    <name evidence="1" type="ORF">D9Q81_02220</name>
</gene>
<protein>
    <submittedName>
        <fullName evidence="1">Glycosyltransferase</fullName>
    </submittedName>
</protein>
<evidence type="ECO:0000313" key="1">
    <source>
        <dbReference type="EMBL" id="RSN69834.1"/>
    </source>
</evidence>
<dbReference type="Gene3D" id="3.40.50.2000">
    <property type="entry name" value="Glycogen Phosphorylase B"/>
    <property type="match status" value="1"/>
</dbReference>
<accession>A0A429G7T7</accession>
<dbReference type="SUPFAM" id="SSF53756">
    <property type="entry name" value="UDP-Glycosyltransferase/glycogen phosphorylase"/>
    <property type="match status" value="1"/>
</dbReference>
<reference evidence="1 2" key="1">
    <citation type="submission" date="2018-10" db="EMBL/GenBank/DDBJ databases">
        <title>Co-occurring genomic capacity for anaerobic methane metabolism and dissimilatory sulfite reduction discovered in the Korarchaeota.</title>
        <authorList>
            <person name="Mckay L.J."/>
            <person name="Dlakic M."/>
            <person name="Fields M.W."/>
            <person name="Delmont T.O."/>
            <person name="Eren A.M."/>
            <person name="Jay Z.J."/>
            <person name="Klingelsmith K.B."/>
            <person name="Rusch D.B."/>
            <person name="Inskeep W.P."/>
        </authorList>
    </citation>
    <scope>NUCLEOTIDE SEQUENCE [LARGE SCALE GENOMIC DNA]</scope>
    <source>
        <strain evidence="1 2">WS</strain>
    </source>
</reference>
<dbReference type="RefSeq" id="WP_125740949.1">
    <property type="nucleotide sequence ID" value="NZ_RCOR01000016.1"/>
</dbReference>
<dbReference type="AlphaFoldDB" id="A0A429G7T7"/>
<comment type="caution">
    <text evidence="1">The sequence shown here is derived from an EMBL/GenBank/DDBJ whole genome shotgun (WGS) entry which is preliminary data.</text>
</comment>
<dbReference type="GO" id="GO:0016740">
    <property type="term" value="F:transferase activity"/>
    <property type="evidence" value="ECO:0007669"/>
    <property type="project" value="UniProtKB-KW"/>
</dbReference>